<dbReference type="Pfam" id="PF03382">
    <property type="entry name" value="DUF285"/>
    <property type="match status" value="1"/>
</dbReference>
<evidence type="ECO:0000313" key="6">
    <source>
        <dbReference type="EMBL" id="MBC2843642.1"/>
    </source>
</evidence>
<dbReference type="PROSITE" id="PS51450">
    <property type="entry name" value="LRR"/>
    <property type="match status" value="2"/>
</dbReference>
<dbReference type="PANTHER" id="PTHR47566:SF1">
    <property type="entry name" value="PROTEIN NUD1"/>
    <property type="match status" value="1"/>
</dbReference>
<keyword evidence="3" id="KW-0677">Repeat</keyword>
<dbReference type="NCBIfam" id="TIGR04183">
    <property type="entry name" value="Por_Secre_tail"/>
    <property type="match status" value="1"/>
</dbReference>
<dbReference type="InterPro" id="IPR005046">
    <property type="entry name" value="DUF285"/>
</dbReference>
<name>A0A842IK25_9FLAO</name>
<dbReference type="InterPro" id="IPR032675">
    <property type="entry name" value="LRR_dom_sf"/>
</dbReference>
<dbReference type="Gene3D" id="2.60.40.10">
    <property type="entry name" value="Immunoglobulins"/>
    <property type="match status" value="1"/>
</dbReference>
<dbReference type="Gene3D" id="3.80.10.10">
    <property type="entry name" value="Ribonuclease Inhibitor"/>
    <property type="match status" value="1"/>
</dbReference>
<dbReference type="Proteomes" id="UP000533900">
    <property type="component" value="Unassembled WGS sequence"/>
</dbReference>
<feature type="signal peptide" evidence="4">
    <location>
        <begin position="1"/>
        <end position="19"/>
    </location>
</feature>
<dbReference type="InterPro" id="IPR056600">
    <property type="entry name" value="GBD_T9SS_assoc"/>
</dbReference>
<accession>A0A842IK25</accession>
<dbReference type="GO" id="GO:0035591">
    <property type="term" value="F:signaling adaptor activity"/>
    <property type="evidence" value="ECO:0007669"/>
    <property type="project" value="TreeGrafter"/>
</dbReference>
<dbReference type="AlphaFoldDB" id="A0A842IK25"/>
<evidence type="ECO:0000256" key="3">
    <source>
        <dbReference type="ARBA" id="ARBA00022737"/>
    </source>
</evidence>
<evidence type="ECO:0000256" key="1">
    <source>
        <dbReference type="ARBA" id="ARBA00022614"/>
    </source>
</evidence>
<organism evidence="6 7">
    <name type="scientific">Winogradskyella flava</name>
    <dbReference type="NCBI Taxonomy" id="1884876"/>
    <lineage>
        <taxon>Bacteria</taxon>
        <taxon>Pseudomonadati</taxon>
        <taxon>Bacteroidota</taxon>
        <taxon>Flavobacteriia</taxon>
        <taxon>Flavobacteriales</taxon>
        <taxon>Flavobacteriaceae</taxon>
        <taxon>Winogradskyella</taxon>
    </lineage>
</organism>
<protein>
    <submittedName>
        <fullName evidence="6">BspA family leucine-rich repeat surface protein</fullName>
    </submittedName>
</protein>
<dbReference type="InterPro" id="IPR011889">
    <property type="entry name" value="Liste_lipo_26"/>
</dbReference>
<dbReference type="InterPro" id="IPR052574">
    <property type="entry name" value="CDIRP"/>
</dbReference>
<sequence length="912" mass="100764">MKLKIFTIFLLVSIQLSFGQFITTWETTSNNQSIIIPTNSVYTYNYDIDWGDGTTSTNETGNAQHTYADSGTYTVSISGLFPAIYFNSAGPFNPTLAANRNRIKTIEQWGTNSWLSMNNAFSGCSFLTVTATDNPDLSQVTDMSLMFFKATNLTGDLSDWDINNVTQMNSLFNQASNFNSDISSWDVSNVTQMNSLFSEANSFNIDISSWDVSNVIGMSRMFYQAAVFNQDIGTWDVSNVTNMNGMFRRAFVFNQDIGNWNVSNVTDMSEMFEQALVFNQNIGSWDVGSVTNMNSMFLRNPVFNQPIGSWDVGNVQDMSEMFRETPFNNNINNWNVGNVLDMSFMFSDALLFNQDIGDWNVLSVTDMSFMLNNAVVFNQNLGNWDINNVVDMFGMLSNTMLTVTNYDATLIGWAAQTVNSEISLSADGLIYCNADTARTILTSAPNNWSITDDQLDCSSLPNFNIPDPNFEQALIDLNIDSDGIVNGQMLESDALGVTDLDVNSYNISDLSGIEFFADLEVLTAFNNNLNAVDLSQNEELTTLLLALNNLSEIDLFNNPNLVSLSLNENNLEEIDLSNNLLLTQVFLNQNNLDAVDVSMLVNLQNLGLSFNNIVELDISQNSNVTSLFCNDNDLVSLIVNNGNNTNFSNFEAQNNIDLSCITVDDINYSDTNWLNTEPQFNFDAQTSFGIDCAPTNDDCLEASTLTLATLISGTTFSATSSSNFPSCQEDTIVLIDVWYQFTAPSSGAITAVASTILSSLNINLAIYNNCNEVEPISCDSGTVEVTNLVPGETYYLQIWIGGNPNGRSQQNTNLVGDFNIEVVDSSTLSIDNNTLNSEITLFPNPANTEVNIQVNSNIDGVSLFDIAGKEVRTIKSINQQSYILNLEDLSKGLYTLQIQTENSVISKKLLIK</sequence>
<evidence type="ECO:0000256" key="2">
    <source>
        <dbReference type="ARBA" id="ARBA00022729"/>
    </source>
</evidence>
<dbReference type="PROSITE" id="PS50093">
    <property type="entry name" value="PKD"/>
    <property type="match status" value="1"/>
</dbReference>
<dbReference type="SUPFAM" id="SSF52058">
    <property type="entry name" value="L domain-like"/>
    <property type="match status" value="1"/>
</dbReference>
<dbReference type="InterPro" id="IPR026444">
    <property type="entry name" value="Secre_tail"/>
</dbReference>
<dbReference type="RefSeq" id="WP_185787364.1">
    <property type="nucleotide sequence ID" value="NZ_JACLCP010000001.1"/>
</dbReference>
<reference evidence="6" key="1">
    <citation type="submission" date="2020-08" db="EMBL/GenBank/DDBJ databases">
        <title>Winogradskyella ouciana sp. nov., isolated from the hadal seawater of the Mariana Trench.</title>
        <authorList>
            <person name="He X."/>
        </authorList>
    </citation>
    <scope>NUCLEOTIDE SEQUENCE [LARGE SCALE GENOMIC DNA]</scope>
    <source>
        <strain evidence="6">KCTC 52348</strain>
    </source>
</reference>
<dbReference type="EMBL" id="JACLCP010000001">
    <property type="protein sequence ID" value="MBC2843642.1"/>
    <property type="molecule type" value="Genomic_DNA"/>
</dbReference>
<evidence type="ECO:0000313" key="7">
    <source>
        <dbReference type="Proteomes" id="UP000533900"/>
    </source>
</evidence>
<dbReference type="InterPro" id="IPR013783">
    <property type="entry name" value="Ig-like_fold"/>
</dbReference>
<keyword evidence="7" id="KW-1185">Reference proteome</keyword>
<dbReference type="InterPro" id="IPR035986">
    <property type="entry name" value="PKD_dom_sf"/>
</dbReference>
<feature type="chain" id="PRO_5032620653" evidence="4">
    <location>
        <begin position="20"/>
        <end position="912"/>
    </location>
</feature>
<evidence type="ECO:0000256" key="4">
    <source>
        <dbReference type="SAM" id="SignalP"/>
    </source>
</evidence>
<dbReference type="InterPro" id="IPR000601">
    <property type="entry name" value="PKD_dom"/>
</dbReference>
<dbReference type="InterPro" id="IPR001611">
    <property type="entry name" value="Leu-rich_rpt"/>
</dbReference>
<keyword evidence="1" id="KW-0433">Leucine-rich repeat</keyword>
<dbReference type="CDD" id="cd00146">
    <property type="entry name" value="PKD"/>
    <property type="match status" value="1"/>
</dbReference>
<evidence type="ECO:0000259" key="5">
    <source>
        <dbReference type="PROSITE" id="PS50093"/>
    </source>
</evidence>
<gene>
    <name evidence="6" type="ORF">H7F21_00930</name>
</gene>
<dbReference type="SUPFAM" id="SSF49299">
    <property type="entry name" value="PKD domain"/>
    <property type="match status" value="1"/>
</dbReference>
<dbReference type="Pfam" id="PF23759">
    <property type="entry name" value="GBD_T9SS_assoc"/>
    <property type="match status" value="1"/>
</dbReference>
<dbReference type="NCBIfam" id="TIGR02167">
    <property type="entry name" value="Liste_lipo_26"/>
    <property type="match status" value="4"/>
</dbReference>
<dbReference type="Pfam" id="PF18962">
    <property type="entry name" value="Por_Secre_tail"/>
    <property type="match status" value="1"/>
</dbReference>
<keyword evidence="2 4" id="KW-0732">Signal</keyword>
<comment type="caution">
    <text evidence="6">The sequence shown here is derived from an EMBL/GenBank/DDBJ whole genome shotgun (WGS) entry which is preliminary data.</text>
</comment>
<dbReference type="PANTHER" id="PTHR47566">
    <property type="match status" value="1"/>
</dbReference>
<proteinExistence type="predicted"/>
<feature type="domain" description="PKD" evidence="5">
    <location>
        <begin position="46"/>
        <end position="78"/>
    </location>
</feature>